<dbReference type="EMBL" id="ML976697">
    <property type="protein sequence ID" value="KAF1970921.1"/>
    <property type="molecule type" value="Genomic_DNA"/>
</dbReference>
<organism evidence="1 2">
    <name type="scientific">Bimuria novae-zelandiae CBS 107.79</name>
    <dbReference type="NCBI Taxonomy" id="1447943"/>
    <lineage>
        <taxon>Eukaryota</taxon>
        <taxon>Fungi</taxon>
        <taxon>Dikarya</taxon>
        <taxon>Ascomycota</taxon>
        <taxon>Pezizomycotina</taxon>
        <taxon>Dothideomycetes</taxon>
        <taxon>Pleosporomycetidae</taxon>
        <taxon>Pleosporales</taxon>
        <taxon>Massarineae</taxon>
        <taxon>Didymosphaeriaceae</taxon>
        <taxon>Bimuria</taxon>
    </lineage>
</organism>
<protein>
    <submittedName>
        <fullName evidence="1">Uncharacterized protein</fullName>
    </submittedName>
</protein>
<dbReference type="Proteomes" id="UP000800036">
    <property type="component" value="Unassembled WGS sequence"/>
</dbReference>
<name>A0A6A5V101_9PLEO</name>
<proteinExistence type="predicted"/>
<evidence type="ECO:0000313" key="2">
    <source>
        <dbReference type="Proteomes" id="UP000800036"/>
    </source>
</evidence>
<evidence type="ECO:0000313" key="1">
    <source>
        <dbReference type="EMBL" id="KAF1970921.1"/>
    </source>
</evidence>
<keyword evidence="2" id="KW-1185">Reference proteome</keyword>
<reference evidence="1" key="1">
    <citation type="journal article" date="2020" name="Stud. Mycol.">
        <title>101 Dothideomycetes genomes: a test case for predicting lifestyles and emergence of pathogens.</title>
        <authorList>
            <person name="Haridas S."/>
            <person name="Albert R."/>
            <person name="Binder M."/>
            <person name="Bloem J."/>
            <person name="Labutti K."/>
            <person name="Salamov A."/>
            <person name="Andreopoulos B."/>
            <person name="Baker S."/>
            <person name="Barry K."/>
            <person name="Bills G."/>
            <person name="Bluhm B."/>
            <person name="Cannon C."/>
            <person name="Castanera R."/>
            <person name="Culley D."/>
            <person name="Daum C."/>
            <person name="Ezra D."/>
            <person name="Gonzalez J."/>
            <person name="Henrissat B."/>
            <person name="Kuo A."/>
            <person name="Liang C."/>
            <person name="Lipzen A."/>
            <person name="Lutzoni F."/>
            <person name="Magnuson J."/>
            <person name="Mondo S."/>
            <person name="Nolan M."/>
            <person name="Ohm R."/>
            <person name="Pangilinan J."/>
            <person name="Park H.-J."/>
            <person name="Ramirez L."/>
            <person name="Alfaro M."/>
            <person name="Sun H."/>
            <person name="Tritt A."/>
            <person name="Yoshinaga Y."/>
            <person name="Zwiers L.-H."/>
            <person name="Turgeon B."/>
            <person name="Goodwin S."/>
            <person name="Spatafora J."/>
            <person name="Crous P."/>
            <person name="Grigoriev I."/>
        </authorList>
    </citation>
    <scope>NUCLEOTIDE SEQUENCE</scope>
    <source>
        <strain evidence="1">CBS 107.79</strain>
    </source>
</reference>
<accession>A0A6A5V101</accession>
<gene>
    <name evidence="1" type="ORF">BU23DRAFT_556428</name>
</gene>
<dbReference type="AlphaFoldDB" id="A0A6A5V101"/>
<sequence length="57" mass="6354">MNEDSSRKMIPPGITIDIRRAKDIDSTGLKTTTEIEARIRAGIQAHKSTKYIQVKGI</sequence>